<evidence type="ECO:0000256" key="1">
    <source>
        <dbReference type="SAM" id="Phobius"/>
    </source>
</evidence>
<feature type="transmembrane region" description="Helical" evidence="1">
    <location>
        <begin position="243"/>
        <end position="263"/>
    </location>
</feature>
<organism evidence="2 3">
    <name type="scientific">Aspergillus mulundensis</name>
    <dbReference type="NCBI Taxonomy" id="1810919"/>
    <lineage>
        <taxon>Eukaryota</taxon>
        <taxon>Fungi</taxon>
        <taxon>Dikarya</taxon>
        <taxon>Ascomycota</taxon>
        <taxon>Pezizomycotina</taxon>
        <taxon>Eurotiomycetes</taxon>
        <taxon>Eurotiomycetidae</taxon>
        <taxon>Eurotiales</taxon>
        <taxon>Aspergillaceae</taxon>
        <taxon>Aspergillus</taxon>
        <taxon>Aspergillus subgen. Nidulantes</taxon>
    </lineage>
</organism>
<dbReference type="RefSeq" id="XP_026601592.1">
    <property type="nucleotide sequence ID" value="XM_026749560.1"/>
</dbReference>
<keyword evidence="1" id="KW-0472">Membrane</keyword>
<dbReference type="Proteomes" id="UP000256690">
    <property type="component" value="Unassembled WGS sequence"/>
</dbReference>
<evidence type="ECO:0000313" key="3">
    <source>
        <dbReference type="Proteomes" id="UP000256690"/>
    </source>
</evidence>
<name>A0A3D8REB4_9EURO</name>
<accession>A0A3D8REB4</accession>
<dbReference type="EMBL" id="PVWQ01000009">
    <property type="protein sequence ID" value="RDW72372.1"/>
    <property type="molecule type" value="Genomic_DNA"/>
</dbReference>
<protein>
    <submittedName>
        <fullName evidence="2">Uncharacterized protein</fullName>
    </submittedName>
</protein>
<dbReference type="AlphaFoldDB" id="A0A3D8REB4"/>
<comment type="caution">
    <text evidence="2">The sequence shown here is derived from an EMBL/GenBank/DDBJ whole genome shotgun (WGS) entry which is preliminary data.</text>
</comment>
<dbReference type="GeneID" id="38117914"/>
<keyword evidence="1" id="KW-1133">Transmembrane helix</keyword>
<dbReference type="OrthoDB" id="4762016at2759"/>
<sequence length="264" mass="29703">MADSPAVQVLAVPDPALLQTPPSRSPLQSLQDGLILEPLRDWYGSLIDYKPSPASWVVTKVEHMKNFHFSAFMHEFLRVTVQNTAAEIPQDEKPAYVILERDSQNSDWAAVGWRWVQPPRLSGWWIERLVLGYFAGPTTADSEQSAHWKAIGYSGSDFLCSIVFAGGGVPLLEFADELVRLSEMVPRYSILAAGNYWYALTVYEGLRERWAGSEHRGEYYTHRGRFAGIRWGSPVLADLREHLLWILAFAGLVIVLAVFLNGLL</sequence>
<keyword evidence="3" id="KW-1185">Reference proteome</keyword>
<evidence type="ECO:0000313" key="2">
    <source>
        <dbReference type="EMBL" id="RDW72372.1"/>
    </source>
</evidence>
<gene>
    <name evidence="2" type="ORF">DSM5745_07544</name>
</gene>
<proteinExistence type="predicted"/>
<keyword evidence="1" id="KW-0812">Transmembrane</keyword>
<reference evidence="2 3" key="1">
    <citation type="journal article" date="2018" name="IMA Fungus">
        <title>IMA Genome-F 9: Draft genome sequence of Annulohypoxylon stygium, Aspergillus mulundensis, Berkeleyomyces basicola (syn. Thielaviopsis basicola), Ceratocystis smalleyi, two Cercospora beticola strains, Coleophoma cylindrospora, Fusarium fracticaudum, Phialophora cf. hyalina, and Morchella septimelata.</title>
        <authorList>
            <person name="Wingfield B.D."/>
            <person name="Bills G.F."/>
            <person name="Dong Y."/>
            <person name="Huang W."/>
            <person name="Nel W.J."/>
            <person name="Swalarsk-Parry B.S."/>
            <person name="Vaghefi N."/>
            <person name="Wilken P.M."/>
            <person name="An Z."/>
            <person name="de Beer Z.W."/>
            <person name="De Vos L."/>
            <person name="Chen L."/>
            <person name="Duong T.A."/>
            <person name="Gao Y."/>
            <person name="Hammerbacher A."/>
            <person name="Kikkert J.R."/>
            <person name="Li Y."/>
            <person name="Li H."/>
            <person name="Li K."/>
            <person name="Li Q."/>
            <person name="Liu X."/>
            <person name="Ma X."/>
            <person name="Naidoo K."/>
            <person name="Pethybridge S.J."/>
            <person name="Sun J."/>
            <person name="Steenkamp E.T."/>
            <person name="van der Nest M.A."/>
            <person name="van Wyk S."/>
            <person name="Wingfield M.J."/>
            <person name="Xiong C."/>
            <person name="Yue Q."/>
            <person name="Zhang X."/>
        </authorList>
    </citation>
    <scope>NUCLEOTIDE SEQUENCE [LARGE SCALE GENOMIC DNA]</scope>
    <source>
        <strain evidence="2 3">DSM 5745</strain>
    </source>
</reference>